<organism evidence="3">
    <name type="scientific">Caenorhabditis brenneri</name>
    <name type="common">Nematode worm</name>
    <dbReference type="NCBI Taxonomy" id="135651"/>
    <lineage>
        <taxon>Eukaryota</taxon>
        <taxon>Metazoa</taxon>
        <taxon>Ecdysozoa</taxon>
        <taxon>Nematoda</taxon>
        <taxon>Chromadorea</taxon>
        <taxon>Rhabditida</taxon>
        <taxon>Rhabditina</taxon>
        <taxon>Rhabditomorpha</taxon>
        <taxon>Rhabditoidea</taxon>
        <taxon>Rhabditidae</taxon>
        <taxon>Peloderinae</taxon>
        <taxon>Caenorhabditis</taxon>
    </lineage>
</organism>
<dbReference type="OrthoDB" id="5789810at2759"/>
<accession>G0MBE9</accession>
<reference evidence="3" key="1">
    <citation type="submission" date="2011-07" db="EMBL/GenBank/DDBJ databases">
        <authorList>
            <consortium name="Caenorhabditis brenneri Sequencing and Analysis Consortium"/>
            <person name="Wilson R.K."/>
        </authorList>
    </citation>
    <scope>NUCLEOTIDE SEQUENCE [LARGE SCALE GENOMIC DNA]</scope>
    <source>
        <strain evidence="3">PB2801</strain>
    </source>
</reference>
<dbReference type="eggNOG" id="ENOG502TITG">
    <property type="taxonomic scope" value="Eukaryota"/>
</dbReference>
<feature type="compositionally biased region" description="Acidic residues" evidence="1">
    <location>
        <begin position="128"/>
        <end position="143"/>
    </location>
</feature>
<protein>
    <submittedName>
        <fullName evidence="2">Uncharacterized protein</fullName>
    </submittedName>
</protein>
<gene>
    <name evidence="2" type="ORF">CAEBREN_01062</name>
</gene>
<evidence type="ECO:0000313" key="2">
    <source>
        <dbReference type="EMBL" id="EGT40463.1"/>
    </source>
</evidence>
<sequence length="163" mass="18534">MSSQPVFKVPRPVPVKKVPVKPVPVRYLISAEELKNMNGKIRSLKKLFKHPRRTLPELQPYLTFLLTGQHSFINLAKVRYSEAGRERMRSGTDAMKHLEDIVIRVILQGEDPARAHLRVINEMYLNNSDEDDEDDEDDTDDATPDIQTSSESPGNSSQPTPKQ</sequence>
<feature type="compositionally biased region" description="Polar residues" evidence="1">
    <location>
        <begin position="145"/>
        <end position="163"/>
    </location>
</feature>
<feature type="region of interest" description="Disordered" evidence="1">
    <location>
        <begin position="126"/>
        <end position="163"/>
    </location>
</feature>
<dbReference type="Proteomes" id="UP000008068">
    <property type="component" value="Unassembled WGS sequence"/>
</dbReference>
<evidence type="ECO:0000256" key="1">
    <source>
        <dbReference type="SAM" id="MobiDB-lite"/>
    </source>
</evidence>
<proteinExistence type="predicted"/>
<dbReference type="InParanoid" id="G0MBE9"/>
<dbReference type="AlphaFoldDB" id="G0MBE9"/>
<dbReference type="FunCoup" id="G0MBE9">
    <property type="interactions" value="1091"/>
</dbReference>
<evidence type="ECO:0000313" key="3">
    <source>
        <dbReference type="Proteomes" id="UP000008068"/>
    </source>
</evidence>
<dbReference type="HOGENOM" id="CLU_1636908_0_0_1"/>
<dbReference type="EMBL" id="GL379788">
    <property type="protein sequence ID" value="EGT40463.1"/>
    <property type="molecule type" value="Genomic_DNA"/>
</dbReference>
<keyword evidence="3" id="KW-1185">Reference proteome</keyword>
<name>G0MBE9_CAEBE</name>